<evidence type="ECO:0000313" key="2">
    <source>
        <dbReference type="Proteomes" id="UP000595205"/>
    </source>
</evidence>
<sequence length="62" mass="7057">MTLGLQPRGLLMYRAADLVQDVLKLRRLHESALLPVMGRRVRWQLMRQLVGGHITNGAITVH</sequence>
<protein>
    <submittedName>
        <fullName evidence="1">Uncharacterized protein</fullName>
    </submittedName>
</protein>
<dbReference type="Proteomes" id="UP000595205">
    <property type="component" value="Chromosome"/>
</dbReference>
<dbReference type="AlphaFoldDB" id="A0A7R7MYV4"/>
<organism evidence="1 2">
    <name type="scientific">Mycobacterium intracellulare</name>
    <dbReference type="NCBI Taxonomy" id="1767"/>
    <lineage>
        <taxon>Bacteria</taxon>
        <taxon>Bacillati</taxon>
        <taxon>Actinomycetota</taxon>
        <taxon>Actinomycetes</taxon>
        <taxon>Mycobacteriales</taxon>
        <taxon>Mycobacteriaceae</taxon>
        <taxon>Mycobacterium</taxon>
        <taxon>Mycobacterium avium complex (MAC)</taxon>
    </lineage>
</organism>
<accession>A0A7R7MYV4</accession>
<dbReference type="EMBL" id="AP024255">
    <property type="protein sequence ID" value="BCP02015.1"/>
    <property type="molecule type" value="Genomic_DNA"/>
</dbReference>
<evidence type="ECO:0000313" key="1">
    <source>
        <dbReference type="EMBL" id="BCP02015.1"/>
    </source>
</evidence>
<reference evidence="1 2" key="1">
    <citation type="submission" date="2020-12" db="EMBL/GenBank/DDBJ databases">
        <title>Genome sequence of clinical Mycobacterium intracellulare strains.</title>
        <authorList>
            <person name="Tateishi Y."/>
            <person name="Matsumoto S."/>
            <person name="Fukushima Y."/>
            <person name="Nakajima C."/>
            <person name="Suzuki Y."/>
        </authorList>
    </citation>
    <scope>NUCLEOTIDE SEQUENCE [LARGE SCALE GENOMIC DNA]</scope>
    <source>
        <strain evidence="1 2">M018</strain>
    </source>
</reference>
<name>A0A7R7MYV4_MYCIT</name>
<gene>
    <name evidence="1" type="ORF">MINTM018_47840</name>
</gene>
<proteinExistence type="predicted"/>